<keyword evidence="3" id="KW-1185">Reference proteome</keyword>
<evidence type="ECO:0000313" key="3">
    <source>
        <dbReference type="Proteomes" id="UP001221757"/>
    </source>
</evidence>
<proteinExistence type="predicted"/>
<organism evidence="2 3">
    <name type="scientific">Mycena rosella</name>
    <name type="common">Pink bonnet</name>
    <name type="synonym">Agaricus rosellus</name>
    <dbReference type="NCBI Taxonomy" id="1033263"/>
    <lineage>
        <taxon>Eukaryota</taxon>
        <taxon>Fungi</taxon>
        <taxon>Dikarya</taxon>
        <taxon>Basidiomycota</taxon>
        <taxon>Agaricomycotina</taxon>
        <taxon>Agaricomycetes</taxon>
        <taxon>Agaricomycetidae</taxon>
        <taxon>Agaricales</taxon>
        <taxon>Marasmiineae</taxon>
        <taxon>Mycenaceae</taxon>
        <taxon>Mycena</taxon>
    </lineage>
</organism>
<comment type="caution">
    <text evidence="2">The sequence shown here is derived from an EMBL/GenBank/DDBJ whole genome shotgun (WGS) entry which is preliminary data.</text>
</comment>
<dbReference type="EMBL" id="JARKIE010000055">
    <property type="protein sequence ID" value="KAJ7691972.1"/>
    <property type="molecule type" value="Genomic_DNA"/>
</dbReference>
<feature type="region of interest" description="Disordered" evidence="1">
    <location>
        <begin position="1"/>
        <end position="22"/>
    </location>
</feature>
<reference evidence="2" key="1">
    <citation type="submission" date="2023-03" db="EMBL/GenBank/DDBJ databases">
        <title>Massive genome expansion in bonnet fungi (Mycena s.s.) driven by repeated elements and novel gene families across ecological guilds.</title>
        <authorList>
            <consortium name="Lawrence Berkeley National Laboratory"/>
            <person name="Harder C.B."/>
            <person name="Miyauchi S."/>
            <person name="Viragh M."/>
            <person name="Kuo A."/>
            <person name="Thoen E."/>
            <person name="Andreopoulos B."/>
            <person name="Lu D."/>
            <person name="Skrede I."/>
            <person name="Drula E."/>
            <person name="Henrissat B."/>
            <person name="Morin E."/>
            <person name="Kohler A."/>
            <person name="Barry K."/>
            <person name="LaButti K."/>
            <person name="Morin E."/>
            <person name="Salamov A."/>
            <person name="Lipzen A."/>
            <person name="Mereny Z."/>
            <person name="Hegedus B."/>
            <person name="Baldrian P."/>
            <person name="Stursova M."/>
            <person name="Weitz H."/>
            <person name="Taylor A."/>
            <person name="Grigoriev I.V."/>
            <person name="Nagy L.G."/>
            <person name="Martin F."/>
            <person name="Kauserud H."/>
        </authorList>
    </citation>
    <scope>NUCLEOTIDE SEQUENCE</scope>
    <source>
        <strain evidence="2">CBHHK067</strain>
    </source>
</reference>
<feature type="region of interest" description="Disordered" evidence="1">
    <location>
        <begin position="94"/>
        <end position="120"/>
    </location>
</feature>
<sequence>MPAFHLEASDPQKALSKSRQETKSIKVPSFPAVYSMDIRKQKLNGWSLKLRDDGTMHSTRRRRRIQIIEAPNSGEIDKIDLGFIEISGQLQNGSMHRHRDYTGKDADVQEGRRGKKPSGSEMDLALCRLSAPSHWIRNLRKDGRWSRSLSTAQRALFPALAAGHEVAISGRQEMPGTSLELKSILGVTSKSYGSCAGHLARLLSVDSHLSLFAVSGYLLSPTGLPATLALSASNEGVEIKTASPNFRDVLMVRRIFSGGMPKTAQNGVTGHPLKSFVKAQTWGFESWAKAGAWEGCFGETMVSQWTECTEG</sequence>
<protein>
    <submittedName>
        <fullName evidence="2">Uncharacterized protein</fullName>
    </submittedName>
</protein>
<name>A0AAD7GFD8_MYCRO</name>
<gene>
    <name evidence="2" type="ORF">B0H17DRAFT_1133491</name>
</gene>
<evidence type="ECO:0000313" key="2">
    <source>
        <dbReference type="EMBL" id="KAJ7691972.1"/>
    </source>
</evidence>
<dbReference type="AlphaFoldDB" id="A0AAD7GFD8"/>
<evidence type="ECO:0000256" key="1">
    <source>
        <dbReference type="SAM" id="MobiDB-lite"/>
    </source>
</evidence>
<feature type="compositionally biased region" description="Basic and acidic residues" evidence="1">
    <location>
        <begin position="100"/>
        <end position="112"/>
    </location>
</feature>
<dbReference type="Proteomes" id="UP001221757">
    <property type="component" value="Unassembled WGS sequence"/>
</dbReference>
<accession>A0AAD7GFD8</accession>